<feature type="region of interest" description="Disordered" evidence="1">
    <location>
        <begin position="160"/>
        <end position="182"/>
    </location>
</feature>
<dbReference type="Proteomes" id="UP000259030">
    <property type="component" value="Plasmid pDFI1"/>
</dbReference>
<dbReference type="AlphaFoldDB" id="A0A221T113"/>
<dbReference type="InterPro" id="IPR018777">
    <property type="entry name" value="Replication_initiator_prot_A"/>
</dbReference>
<dbReference type="EMBL" id="CP021082">
    <property type="protein sequence ID" value="ASN82569.1"/>
    <property type="molecule type" value="Genomic_DNA"/>
</dbReference>
<feature type="compositionally biased region" description="Polar residues" evidence="1">
    <location>
        <begin position="160"/>
        <end position="169"/>
    </location>
</feature>
<name>A0A221T113_9DEIO</name>
<gene>
    <name evidence="2" type="ORF">DFI_15445</name>
</gene>
<evidence type="ECO:0008006" key="4">
    <source>
        <dbReference type="Google" id="ProtNLM"/>
    </source>
</evidence>
<accession>A0A221T113</accession>
<keyword evidence="3" id="KW-1185">Reference proteome</keyword>
<organism evidence="2 3">
    <name type="scientific">Deinococcus ficus</name>
    <dbReference type="NCBI Taxonomy" id="317577"/>
    <lineage>
        <taxon>Bacteria</taxon>
        <taxon>Thermotogati</taxon>
        <taxon>Deinococcota</taxon>
        <taxon>Deinococci</taxon>
        <taxon>Deinococcales</taxon>
        <taxon>Deinococcaceae</taxon>
        <taxon>Deinococcus</taxon>
    </lineage>
</organism>
<keyword evidence="2" id="KW-0614">Plasmid</keyword>
<dbReference type="Pfam" id="PF10134">
    <property type="entry name" value="RPA"/>
    <property type="match status" value="1"/>
</dbReference>
<proteinExistence type="predicted"/>
<dbReference type="KEGG" id="dfc:DFI_15445"/>
<protein>
    <recommendedName>
        <fullName evidence="4">Replication initiator protein A</fullName>
    </recommendedName>
</protein>
<geneLocation type="plasmid" evidence="3">
    <name>pdfi1</name>
</geneLocation>
<evidence type="ECO:0000256" key="1">
    <source>
        <dbReference type="SAM" id="MobiDB-lite"/>
    </source>
</evidence>
<evidence type="ECO:0000313" key="3">
    <source>
        <dbReference type="Proteomes" id="UP000259030"/>
    </source>
</evidence>
<sequence length="648" mass="71620">MLESSSVTVNFRPAGRLSLCRGSFCHWPRCPNSNQQKFGQSSDISVRSAHAKLAAVRTSWPAHPRRHGHLGQHTLGHLGQSRGVTSDISASFENWVRTSRSVLGSEVRTSRSVRPSNSRPGRRFCHLSDDDHSFYSSLLFFQSHDFNISVAVTYSGTTVKAKPSGSTAPTPAAVRNPPLPERPDRIDELNIGRLALISVQERIPDDYTSWEVAFEVDGQPALLSCVAPSEFGGVPHGLDGDIMNGLLTIFVEQGAPESGEVVATPHQILQCAGLDTGGRYYQILRSSLHRLNSAKFLTQNAWRAHTQRRWTTQTFSLIEGLAYDSVDQMLGKGSVIHVRLPKALVQSVRAQYIKPLDPVLLNQLVRPLARSVYRLLDAKRYDPTDPQIVTMELRMTLADWGQECKLKDLVPSRIKRTLEKAHDDLKACGYLADVEYEGSGSRQEIIYRFGDGPSFGLDLVTRILRHGIGEAVANGIVQSVPREELLHRLAKAEFLLQRDRTRIKNRSGYVVTILKDDGSRFPDPEGFVSPTAVTPATTRTMVVPPVEDDVETVRRAREEALRSLPRAEQADAILARLRLLGGVHVVKLGAARLSGVHQAILEGVLDASVVEREMMAAVFEGRTEPFLKALVKDAGERRRQGQEALLGG</sequence>
<evidence type="ECO:0000313" key="2">
    <source>
        <dbReference type="EMBL" id="ASN82569.1"/>
    </source>
</evidence>
<reference evidence="2 3" key="1">
    <citation type="submission" date="2017-05" db="EMBL/GenBank/DDBJ databases">
        <title>The complete genome sequence of Deinococcus ficus isolated from the rhizosphere of the Ficus religiosa L. in Taiwan.</title>
        <authorList>
            <person name="Wu K.-M."/>
            <person name="Liao T.-L."/>
            <person name="Liu Y.-M."/>
            <person name="Young C.-C."/>
            <person name="Tsai S.-F."/>
        </authorList>
    </citation>
    <scope>NUCLEOTIDE SEQUENCE [LARGE SCALE GENOMIC DNA]</scope>
    <source>
        <strain evidence="2 3">CC-FR2-10</strain>
        <plasmid evidence="3">pdfi1</plasmid>
    </source>
</reference>